<evidence type="ECO:0000313" key="4">
    <source>
        <dbReference type="EMBL" id="MBC5782131.1"/>
    </source>
</evidence>
<keyword evidence="5" id="KW-1185">Reference proteome</keyword>
<dbReference type="InterPro" id="IPR042099">
    <property type="entry name" value="ANL_N_sf"/>
</dbReference>
<reference evidence="4" key="1">
    <citation type="submission" date="2020-08" db="EMBL/GenBank/DDBJ databases">
        <title>Ramlibacter sp. USB13 16S ribosomal RNA gene genome sequencing and assembly.</title>
        <authorList>
            <person name="Kang M."/>
        </authorList>
    </citation>
    <scope>NUCLEOTIDE SEQUENCE</scope>
    <source>
        <strain evidence="4">USB13</strain>
    </source>
</reference>
<dbReference type="GO" id="GO:0005524">
    <property type="term" value="F:ATP binding"/>
    <property type="evidence" value="ECO:0007669"/>
    <property type="project" value="UniProtKB-KW"/>
</dbReference>
<dbReference type="Proteomes" id="UP000608513">
    <property type="component" value="Unassembled WGS sequence"/>
</dbReference>
<proteinExistence type="predicted"/>
<evidence type="ECO:0000256" key="1">
    <source>
        <dbReference type="ARBA" id="ARBA00022741"/>
    </source>
</evidence>
<dbReference type="CDD" id="cd05907">
    <property type="entry name" value="VL_LC_FACS_like"/>
    <property type="match status" value="1"/>
</dbReference>
<dbReference type="PANTHER" id="PTHR43272">
    <property type="entry name" value="LONG-CHAIN-FATTY-ACID--COA LIGASE"/>
    <property type="match status" value="1"/>
</dbReference>
<keyword evidence="1" id="KW-0547">Nucleotide-binding</keyword>
<dbReference type="PRINTS" id="PR00154">
    <property type="entry name" value="AMPBINDING"/>
</dbReference>
<organism evidence="4 5">
    <name type="scientific">Ramlibacter cellulosilyticus</name>
    <dbReference type="NCBI Taxonomy" id="2764187"/>
    <lineage>
        <taxon>Bacteria</taxon>
        <taxon>Pseudomonadati</taxon>
        <taxon>Pseudomonadota</taxon>
        <taxon>Betaproteobacteria</taxon>
        <taxon>Burkholderiales</taxon>
        <taxon>Comamonadaceae</taxon>
        <taxon>Ramlibacter</taxon>
    </lineage>
</organism>
<dbReference type="Gene3D" id="3.40.50.12780">
    <property type="entry name" value="N-terminal domain of ligase-like"/>
    <property type="match status" value="1"/>
</dbReference>
<evidence type="ECO:0000313" key="5">
    <source>
        <dbReference type="Proteomes" id="UP000608513"/>
    </source>
</evidence>
<accession>A0A923MNW6</accession>
<dbReference type="Pfam" id="PF23562">
    <property type="entry name" value="AMP-binding_C_3"/>
    <property type="match status" value="1"/>
</dbReference>
<evidence type="ECO:0000259" key="3">
    <source>
        <dbReference type="Pfam" id="PF00501"/>
    </source>
</evidence>
<dbReference type="AlphaFoldDB" id="A0A923MNW6"/>
<dbReference type="GO" id="GO:0004467">
    <property type="term" value="F:long-chain fatty acid-CoA ligase activity"/>
    <property type="evidence" value="ECO:0007669"/>
    <property type="project" value="TreeGrafter"/>
</dbReference>
<sequence length="605" mass="65552">MSRSASADLASVRTLAELLQWRVAVTPHGEAYRQFDPARSAWSGVTWQVFGERVARFARALVALGLQRGDRVALLLPNTLDAVTVDQAVLALGCVPVPMHAIDNPASIAYILADSGATLLVADTKEQWQAIAATGAVPATLRHVVLRECDKTPEAGSPAVLSMDVWLARGETAAVAESLEGPGEEDLATLVYTSGTTGKPKGVMLTHRNVLANVKAIQQHLAPRADDLFLSFLPLSHTFERTCGYYLPIACGACVAFARSVQHLPEDMRTVRPTILVSVPRIYERVYAKVQAMLEASPAKHRLFAWAQAVGWRRFCRAQKLPLEQGGSALVDALAWPLLSRLVAKPLLAQFGGRLRVAVSGGAALSQPIAQTFLGLGLPIVQGYGMTESAPVVAANTPEDNDPATVGRPLPGVEVRIGENKELLVRGPNVMRGYWKREEDTARALADGWLHTGDQAAIENGRVRILGRVKEIIVTSTGEKIAPVDLEMAIVADPLFEQAYAFGDDRPFIACMVVLGREPWERLARGLGLDPADPASLQAPAAVHAALERIKELTKGFPYYAQPRAVALTLEPWTVENGLITPTLKLKRNNLVARYGDGIERLYRR</sequence>
<keyword evidence="4" id="KW-0436">Ligase</keyword>
<dbReference type="InterPro" id="IPR000873">
    <property type="entry name" value="AMP-dep_synth/lig_dom"/>
</dbReference>
<dbReference type="RefSeq" id="WP_187074847.1">
    <property type="nucleotide sequence ID" value="NZ_JACORT010000001.1"/>
</dbReference>
<gene>
    <name evidence="4" type="ORF">H8N03_04185</name>
</gene>
<comment type="caution">
    <text evidence="4">The sequence shown here is derived from an EMBL/GenBank/DDBJ whole genome shotgun (WGS) entry which is preliminary data.</text>
</comment>
<dbReference type="InterPro" id="IPR020845">
    <property type="entry name" value="AMP-binding_CS"/>
</dbReference>
<dbReference type="GO" id="GO:0016020">
    <property type="term" value="C:membrane"/>
    <property type="evidence" value="ECO:0007669"/>
    <property type="project" value="TreeGrafter"/>
</dbReference>
<dbReference type="PANTHER" id="PTHR43272:SF33">
    <property type="entry name" value="AMP-BINDING DOMAIN-CONTAINING PROTEIN-RELATED"/>
    <property type="match status" value="1"/>
</dbReference>
<dbReference type="SUPFAM" id="SSF56801">
    <property type="entry name" value="Acetyl-CoA synthetase-like"/>
    <property type="match status" value="1"/>
</dbReference>
<protein>
    <submittedName>
        <fullName evidence="4">Long-chain fatty acid--CoA ligase</fullName>
    </submittedName>
</protein>
<dbReference type="EMBL" id="JACORT010000001">
    <property type="protein sequence ID" value="MBC5782131.1"/>
    <property type="molecule type" value="Genomic_DNA"/>
</dbReference>
<feature type="domain" description="AMP-dependent synthetase/ligase" evidence="3">
    <location>
        <begin position="20"/>
        <end position="435"/>
    </location>
</feature>
<dbReference type="PROSITE" id="PS00455">
    <property type="entry name" value="AMP_BINDING"/>
    <property type="match status" value="1"/>
</dbReference>
<keyword evidence="2" id="KW-0067">ATP-binding</keyword>
<dbReference type="InterPro" id="IPR020459">
    <property type="entry name" value="AMP-binding"/>
</dbReference>
<name>A0A923MNW6_9BURK</name>
<dbReference type="Pfam" id="PF00501">
    <property type="entry name" value="AMP-binding"/>
    <property type="match status" value="1"/>
</dbReference>
<evidence type="ECO:0000256" key="2">
    <source>
        <dbReference type="ARBA" id="ARBA00022840"/>
    </source>
</evidence>